<dbReference type="AlphaFoldDB" id="A0A0H2RGW7"/>
<keyword evidence="3" id="KW-1185">Reference proteome</keyword>
<feature type="region of interest" description="Disordered" evidence="1">
    <location>
        <begin position="154"/>
        <end position="269"/>
    </location>
</feature>
<accession>A0A0H2RGW7</accession>
<organism evidence="2 3">
    <name type="scientific">Schizopora paradoxa</name>
    <dbReference type="NCBI Taxonomy" id="27342"/>
    <lineage>
        <taxon>Eukaryota</taxon>
        <taxon>Fungi</taxon>
        <taxon>Dikarya</taxon>
        <taxon>Basidiomycota</taxon>
        <taxon>Agaricomycotina</taxon>
        <taxon>Agaricomycetes</taxon>
        <taxon>Hymenochaetales</taxon>
        <taxon>Schizoporaceae</taxon>
        <taxon>Schizopora</taxon>
    </lineage>
</organism>
<evidence type="ECO:0000313" key="3">
    <source>
        <dbReference type="Proteomes" id="UP000053477"/>
    </source>
</evidence>
<dbReference type="InParanoid" id="A0A0H2RGW7"/>
<evidence type="ECO:0000256" key="1">
    <source>
        <dbReference type="SAM" id="MobiDB-lite"/>
    </source>
</evidence>
<feature type="compositionally biased region" description="Low complexity" evidence="1">
    <location>
        <begin position="246"/>
        <end position="262"/>
    </location>
</feature>
<dbReference type="Proteomes" id="UP000053477">
    <property type="component" value="Unassembled WGS sequence"/>
</dbReference>
<evidence type="ECO:0000313" key="2">
    <source>
        <dbReference type="EMBL" id="KLO10827.1"/>
    </source>
</evidence>
<dbReference type="EMBL" id="KQ086016">
    <property type="protein sequence ID" value="KLO10827.1"/>
    <property type="molecule type" value="Genomic_DNA"/>
</dbReference>
<feature type="compositionally biased region" description="Low complexity" evidence="1">
    <location>
        <begin position="154"/>
        <end position="171"/>
    </location>
</feature>
<gene>
    <name evidence="2" type="ORF">SCHPADRAFT_942547</name>
</gene>
<reference evidence="2 3" key="1">
    <citation type="submission" date="2015-04" db="EMBL/GenBank/DDBJ databases">
        <title>Complete genome sequence of Schizopora paradoxa KUC8140, a cosmopolitan wood degrader in East Asia.</title>
        <authorList>
            <consortium name="DOE Joint Genome Institute"/>
            <person name="Min B."/>
            <person name="Park H."/>
            <person name="Jang Y."/>
            <person name="Kim J.-J."/>
            <person name="Kim K.H."/>
            <person name="Pangilinan J."/>
            <person name="Lipzen A."/>
            <person name="Riley R."/>
            <person name="Grigoriev I.V."/>
            <person name="Spatafora J.W."/>
            <person name="Choi I.-G."/>
        </authorList>
    </citation>
    <scope>NUCLEOTIDE SEQUENCE [LARGE SCALE GENOMIC DNA]</scope>
    <source>
        <strain evidence="2 3">KUC8140</strain>
    </source>
</reference>
<protein>
    <submittedName>
        <fullName evidence="2">Uncharacterized protein</fullName>
    </submittedName>
</protein>
<proteinExistence type="predicted"/>
<feature type="compositionally biased region" description="Basic and acidic residues" evidence="1">
    <location>
        <begin position="206"/>
        <end position="222"/>
    </location>
</feature>
<sequence length="269" mass="29736">MTYDRDFEDRFMISGPPLDTFVETEYDKRPSPAVQNFPPDVMPVGYPEFTQPRRFQVPELEYIVRGKMPPAMAIIEANEEAYQARLEHFRSNLVHRAMAAPITPPNLIDMPMDLEGLPDNNPQYGEIPTVHLPVGYEEALKSALRFPKGKVPPSLYDSSPNSSSASASPATPDKKRVRFDMPAPPPPSPQSANVSPSRIPVPVSKGRKDSRTRESKNAHAEVEVQASSRRKGTRAEASSPYRRTSEGSGSSRGAERSSSTKKGSTRKSL</sequence>
<name>A0A0H2RGW7_9AGAM</name>